<dbReference type="InterPro" id="IPR012223">
    <property type="entry name" value="TEII"/>
</dbReference>
<keyword evidence="5" id="KW-1185">Reference proteome</keyword>
<proteinExistence type="inferred from homology"/>
<sequence>MAGPWLVAWHPRPAERPLLVCLPPAGAGCVQFRAWQHALGDAVAVAGVQLPGRETRWSDPPAESMDAAVAAIAAEVAALVPADHPIVVFGHSFGALIGWELVRTLRRERGQRVEALVVAACKPPDRWVGAGRGLVEDDDELATLLDTRGLGADDLDEDTRELMLAVLRHDARLSMSFTGAGLAPLDVPLEAWVAEADPTVPPADMTDWRRYAGAGFTARRFPGGHYFCLDDPAPVLPILAARARDAVATKGTIG</sequence>
<dbReference type="PANTHER" id="PTHR11487">
    <property type="entry name" value="THIOESTERASE"/>
    <property type="match status" value="1"/>
</dbReference>
<comment type="caution">
    <text evidence="4">The sequence shown here is derived from an EMBL/GenBank/DDBJ whole genome shotgun (WGS) entry which is preliminary data.</text>
</comment>
<protein>
    <submittedName>
        <fullName evidence="4">Thioesterase</fullName>
    </submittedName>
</protein>
<dbReference type="InterPro" id="IPR020802">
    <property type="entry name" value="TesA-like"/>
</dbReference>
<evidence type="ECO:0000313" key="4">
    <source>
        <dbReference type="EMBL" id="GLL02934.1"/>
    </source>
</evidence>
<dbReference type="GO" id="GO:0016787">
    <property type="term" value="F:hydrolase activity"/>
    <property type="evidence" value="ECO:0007669"/>
    <property type="project" value="UniProtKB-KW"/>
</dbReference>
<dbReference type="SMART" id="SM00824">
    <property type="entry name" value="PKS_TE"/>
    <property type="match status" value="1"/>
</dbReference>
<dbReference type="InterPro" id="IPR001031">
    <property type="entry name" value="Thioesterase"/>
</dbReference>
<accession>A0A9W6KP61</accession>
<dbReference type="Proteomes" id="UP001143480">
    <property type="component" value="Unassembled WGS sequence"/>
</dbReference>
<feature type="domain" description="Thioesterase TesA-like" evidence="3">
    <location>
        <begin position="20"/>
        <end position="236"/>
    </location>
</feature>
<dbReference type="SUPFAM" id="SSF53474">
    <property type="entry name" value="alpha/beta-Hydrolases"/>
    <property type="match status" value="1"/>
</dbReference>
<evidence type="ECO:0000313" key="5">
    <source>
        <dbReference type="Proteomes" id="UP001143480"/>
    </source>
</evidence>
<dbReference type="Pfam" id="PF00975">
    <property type="entry name" value="Thioesterase"/>
    <property type="match status" value="1"/>
</dbReference>
<dbReference type="RefSeq" id="WP_223101319.1">
    <property type="nucleotide sequence ID" value="NZ_BAAAXA010000003.1"/>
</dbReference>
<dbReference type="AlphaFoldDB" id="A0A9W6KP61"/>
<organism evidence="4 5">
    <name type="scientific">Dactylosporangium matsuzakiense</name>
    <dbReference type="NCBI Taxonomy" id="53360"/>
    <lineage>
        <taxon>Bacteria</taxon>
        <taxon>Bacillati</taxon>
        <taxon>Actinomycetota</taxon>
        <taxon>Actinomycetes</taxon>
        <taxon>Micromonosporales</taxon>
        <taxon>Micromonosporaceae</taxon>
        <taxon>Dactylosporangium</taxon>
    </lineage>
</organism>
<dbReference type="PANTHER" id="PTHR11487:SF0">
    <property type="entry name" value="S-ACYL FATTY ACID SYNTHASE THIOESTERASE, MEDIUM CHAIN"/>
    <property type="match status" value="1"/>
</dbReference>
<dbReference type="Gene3D" id="3.40.50.1820">
    <property type="entry name" value="alpha/beta hydrolase"/>
    <property type="match status" value="1"/>
</dbReference>
<evidence type="ECO:0000256" key="2">
    <source>
        <dbReference type="ARBA" id="ARBA00022801"/>
    </source>
</evidence>
<evidence type="ECO:0000259" key="3">
    <source>
        <dbReference type="SMART" id="SM00824"/>
    </source>
</evidence>
<dbReference type="GO" id="GO:0008610">
    <property type="term" value="P:lipid biosynthetic process"/>
    <property type="evidence" value="ECO:0007669"/>
    <property type="project" value="TreeGrafter"/>
</dbReference>
<dbReference type="EMBL" id="BSFP01000027">
    <property type="protein sequence ID" value="GLL02934.1"/>
    <property type="molecule type" value="Genomic_DNA"/>
</dbReference>
<reference evidence="4" key="2">
    <citation type="submission" date="2023-01" db="EMBL/GenBank/DDBJ databases">
        <authorList>
            <person name="Sun Q."/>
            <person name="Evtushenko L."/>
        </authorList>
    </citation>
    <scope>NUCLEOTIDE SEQUENCE</scope>
    <source>
        <strain evidence="4">VKM Ac-1321</strain>
    </source>
</reference>
<evidence type="ECO:0000256" key="1">
    <source>
        <dbReference type="ARBA" id="ARBA00007169"/>
    </source>
</evidence>
<keyword evidence="2" id="KW-0378">Hydrolase</keyword>
<name>A0A9W6KP61_9ACTN</name>
<dbReference type="InterPro" id="IPR029058">
    <property type="entry name" value="AB_hydrolase_fold"/>
</dbReference>
<reference evidence="4" key="1">
    <citation type="journal article" date="2014" name="Int. J. Syst. Evol. Microbiol.">
        <title>Complete genome sequence of Corynebacterium casei LMG S-19264T (=DSM 44701T), isolated from a smear-ripened cheese.</title>
        <authorList>
            <consortium name="US DOE Joint Genome Institute (JGI-PGF)"/>
            <person name="Walter F."/>
            <person name="Albersmeier A."/>
            <person name="Kalinowski J."/>
            <person name="Ruckert C."/>
        </authorList>
    </citation>
    <scope>NUCLEOTIDE SEQUENCE</scope>
    <source>
        <strain evidence="4">VKM Ac-1321</strain>
    </source>
</reference>
<comment type="similarity">
    <text evidence="1">Belongs to the thioesterase family.</text>
</comment>
<gene>
    <name evidence="4" type="ORF">GCM10017581_046760</name>
</gene>